<keyword evidence="5 6" id="KW-0413">Isomerase</keyword>
<proteinExistence type="inferred from homology"/>
<evidence type="ECO:0000259" key="9">
    <source>
        <dbReference type="PROSITE" id="PS50059"/>
    </source>
</evidence>
<keyword evidence="11" id="KW-1185">Reference proteome</keyword>
<protein>
    <recommendedName>
        <fullName evidence="3 6">peptidylprolyl isomerase</fullName>
        <ecNumber evidence="3 6">5.2.1.8</ecNumber>
    </recommendedName>
</protein>
<evidence type="ECO:0000256" key="8">
    <source>
        <dbReference type="SAM" id="SignalP"/>
    </source>
</evidence>
<dbReference type="Pfam" id="PF00254">
    <property type="entry name" value="FKBP_C"/>
    <property type="match status" value="1"/>
</dbReference>
<dbReference type="PATRIC" id="fig|883158.3.peg.1861"/>
<evidence type="ECO:0000256" key="6">
    <source>
        <dbReference type="PROSITE-ProRule" id="PRU00277"/>
    </source>
</evidence>
<dbReference type="PANTHER" id="PTHR43811:SF19">
    <property type="entry name" value="39 KDA FK506-BINDING NUCLEAR PROTEIN"/>
    <property type="match status" value="1"/>
</dbReference>
<dbReference type="InterPro" id="IPR001179">
    <property type="entry name" value="PPIase_FKBP_dom"/>
</dbReference>
<dbReference type="SUPFAM" id="SSF54534">
    <property type="entry name" value="FKBP-like"/>
    <property type="match status" value="1"/>
</dbReference>
<evidence type="ECO:0000256" key="2">
    <source>
        <dbReference type="ARBA" id="ARBA00006577"/>
    </source>
</evidence>
<dbReference type="InterPro" id="IPR036944">
    <property type="entry name" value="PPIase_FKBP_N_sf"/>
</dbReference>
<gene>
    <name evidence="10" type="ORF">HMPREF9140_01858</name>
</gene>
<dbReference type="InterPro" id="IPR046357">
    <property type="entry name" value="PPIase_dom_sf"/>
</dbReference>
<dbReference type="HOGENOM" id="CLU_013615_0_0_10"/>
<dbReference type="Proteomes" id="UP000016023">
    <property type="component" value="Unassembled WGS sequence"/>
</dbReference>
<dbReference type="GO" id="GO:0003755">
    <property type="term" value="F:peptidyl-prolyl cis-trans isomerase activity"/>
    <property type="evidence" value="ECO:0007669"/>
    <property type="project" value="UniProtKB-KW"/>
</dbReference>
<comment type="caution">
    <text evidence="10">The sequence shown here is derived from an EMBL/GenBank/DDBJ whole genome shotgun (WGS) entry which is preliminary data.</text>
</comment>
<evidence type="ECO:0000256" key="4">
    <source>
        <dbReference type="ARBA" id="ARBA00023110"/>
    </source>
</evidence>
<keyword evidence="4 6" id="KW-0697">Rotamase</keyword>
<comment type="catalytic activity">
    <reaction evidence="1 6">
        <text>[protein]-peptidylproline (omega=180) = [protein]-peptidylproline (omega=0)</text>
        <dbReference type="Rhea" id="RHEA:16237"/>
        <dbReference type="Rhea" id="RHEA-COMP:10747"/>
        <dbReference type="Rhea" id="RHEA-COMP:10748"/>
        <dbReference type="ChEBI" id="CHEBI:83833"/>
        <dbReference type="ChEBI" id="CHEBI:83834"/>
        <dbReference type="EC" id="5.2.1.8"/>
    </reaction>
</comment>
<dbReference type="Gene3D" id="1.10.287.460">
    <property type="entry name" value="Peptidyl-prolyl cis-trans isomerase, FKBP-type, N-terminal domain"/>
    <property type="match status" value="1"/>
</dbReference>
<evidence type="ECO:0000256" key="3">
    <source>
        <dbReference type="ARBA" id="ARBA00013194"/>
    </source>
</evidence>
<evidence type="ECO:0000313" key="11">
    <source>
        <dbReference type="Proteomes" id="UP000016023"/>
    </source>
</evidence>
<keyword evidence="8" id="KW-0732">Signal</keyword>
<dbReference type="EMBL" id="AGWK01000052">
    <property type="protein sequence ID" value="EHO66913.1"/>
    <property type="molecule type" value="Genomic_DNA"/>
</dbReference>
<dbReference type="InterPro" id="IPR000774">
    <property type="entry name" value="PPIase_FKBP_N"/>
</dbReference>
<dbReference type="PROSITE" id="PS50059">
    <property type="entry name" value="FKBP_PPIASE"/>
    <property type="match status" value="1"/>
</dbReference>
<feature type="compositionally biased region" description="Low complexity" evidence="7">
    <location>
        <begin position="311"/>
        <end position="322"/>
    </location>
</feature>
<sequence length="337" mass="37585">MKKIFLLSAFLIATTAFTTVEAKDKKKQKKPLQQVIVEKAALRTQADSISYAAGMAMTRGLEMYLTQNVGITPAQMPEFMRGLREGIAHRKDSMFTAYSTGLDIAKQVEKNMLPGVISQFEGVEKIDADIIYQGFIASLQQDSGMFKQTEAEHFYQNKINQLKQQKDQANKAAGEKFLAENKLRPEVVTLPNGLQYRIITLGTGPKPDIDDRVNVIYEGRTIDGKVFDATSRHNTAHDTFGVKGLIQGWREALMLMPSGSKWEIYIPQELAYGERGAGRDIAPYSALIFTLELQSIVERPKVTESNDIPVTKSLKNSTSTVKSSKKSAPQKSVRTRK</sequence>
<accession>H1Q4M0</accession>
<name>H1Q4M0_9BACT</name>
<feature type="signal peptide" evidence="8">
    <location>
        <begin position="1"/>
        <end position="22"/>
    </location>
</feature>
<evidence type="ECO:0000313" key="10">
    <source>
        <dbReference type="EMBL" id="EHO66913.1"/>
    </source>
</evidence>
<dbReference type="Pfam" id="PF01346">
    <property type="entry name" value="FKBP_N"/>
    <property type="match status" value="1"/>
</dbReference>
<comment type="similarity">
    <text evidence="2">Belongs to the FKBP-type PPIase family.</text>
</comment>
<dbReference type="Gene3D" id="3.10.50.40">
    <property type="match status" value="1"/>
</dbReference>
<evidence type="ECO:0000256" key="7">
    <source>
        <dbReference type="SAM" id="MobiDB-lite"/>
    </source>
</evidence>
<dbReference type="EC" id="5.2.1.8" evidence="3 6"/>
<reference evidence="10 11" key="1">
    <citation type="submission" date="2011-12" db="EMBL/GenBank/DDBJ databases">
        <title>The Genome Sequence of Prevotella micans F0438.</title>
        <authorList>
            <consortium name="The Broad Institute Genome Sequencing Platform"/>
            <person name="Earl A."/>
            <person name="Ward D."/>
            <person name="Feldgarden M."/>
            <person name="Gevers D."/>
            <person name="Izard J."/>
            <person name="Baranova O.V."/>
            <person name="Blanton J.M."/>
            <person name="Wade W.G."/>
            <person name="Dewhirst F.E."/>
            <person name="Young S.K."/>
            <person name="Zeng Q."/>
            <person name="Gargeya S."/>
            <person name="Fitzgerald M."/>
            <person name="Haas B."/>
            <person name="Abouelleil A."/>
            <person name="Alvarado L."/>
            <person name="Arachchi H.M."/>
            <person name="Berlin A."/>
            <person name="Chapman S.B."/>
            <person name="Gearin G."/>
            <person name="Goldberg J."/>
            <person name="Griggs A."/>
            <person name="Gujja S."/>
            <person name="Hansen M."/>
            <person name="Heiman D."/>
            <person name="Howarth C."/>
            <person name="Larimer J."/>
            <person name="Lui A."/>
            <person name="MacDonald P.J.P."/>
            <person name="McCowen C."/>
            <person name="Montmayeur A."/>
            <person name="Murphy C."/>
            <person name="Neiman D."/>
            <person name="Pearson M."/>
            <person name="Priest M."/>
            <person name="Roberts A."/>
            <person name="Saif S."/>
            <person name="Shea T."/>
            <person name="Sisk P."/>
            <person name="Stolte C."/>
            <person name="Sykes S."/>
            <person name="Wortman J."/>
            <person name="Nusbaum C."/>
            <person name="Birren B."/>
        </authorList>
    </citation>
    <scope>NUCLEOTIDE SEQUENCE [LARGE SCALE GENOMIC DNA]</scope>
    <source>
        <strain evidence="10 11">F0438</strain>
    </source>
</reference>
<dbReference type="PANTHER" id="PTHR43811">
    <property type="entry name" value="FKBP-TYPE PEPTIDYL-PROLYL CIS-TRANS ISOMERASE FKPA"/>
    <property type="match status" value="1"/>
</dbReference>
<evidence type="ECO:0000256" key="5">
    <source>
        <dbReference type="ARBA" id="ARBA00023235"/>
    </source>
</evidence>
<dbReference type="eggNOG" id="COG0545">
    <property type="taxonomic scope" value="Bacteria"/>
</dbReference>
<dbReference type="STRING" id="883158.HMPREF9140_01858"/>
<dbReference type="AlphaFoldDB" id="H1Q4M0"/>
<feature type="region of interest" description="Disordered" evidence="7">
    <location>
        <begin position="304"/>
        <end position="337"/>
    </location>
</feature>
<evidence type="ECO:0000256" key="1">
    <source>
        <dbReference type="ARBA" id="ARBA00000971"/>
    </source>
</evidence>
<dbReference type="GO" id="GO:0006457">
    <property type="term" value="P:protein folding"/>
    <property type="evidence" value="ECO:0007669"/>
    <property type="project" value="InterPro"/>
</dbReference>
<dbReference type="RefSeq" id="WP_006953429.1">
    <property type="nucleotide sequence ID" value="NZ_JH594523.1"/>
</dbReference>
<feature type="chain" id="PRO_5003552287" description="peptidylprolyl isomerase" evidence="8">
    <location>
        <begin position="23"/>
        <end position="337"/>
    </location>
</feature>
<organism evidence="10 11">
    <name type="scientific">Prevotella micans F0438</name>
    <dbReference type="NCBI Taxonomy" id="883158"/>
    <lineage>
        <taxon>Bacteria</taxon>
        <taxon>Pseudomonadati</taxon>
        <taxon>Bacteroidota</taxon>
        <taxon>Bacteroidia</taxon>
        <taxon>Bacteroidales</taxon>
        <taxon>Prevotellaceae</taxon>
        <taxon>Prevotella</taxon>
    </lineage>
</organism>
<feature type="domain" description="PPIase FKBP-type" evidence="9">
    <location>
        <begin position="210"/>
        <end position="297"/>
    </location>
</feature>